<proteinExistence type="predicted"/>
<evidence type="ECO:0000313" key="2">
    <source>
        <dbReference type="EMBL" id="CAG5112296.1"/>
    </source>
</evidence>
<evidence type="ECO:0000313" key="3">
    <source>
        <dbReference type="Proteomes" id="UP001158576"/>
    </source>
</evidence>
<name>A0ABN7T4A0_OIKDI</name>
<feature type="signal peptide" evidence="1">
    <location>
        <begin position="1"/>
        <end position="17"/>
    </location>
</feature>
<dbReference type="EMBL" id="OU015567">
    <property type="protein sequence ID" value="CAG5112296.1"/>
    <property type="molecule type" value="Genomic_DNA"/>
</dbReference>
<accession>A0ABN7T4A0</accession>
<feature type="chain" id="PRO_5046062916" evidence="1">
    <location>
        <begin position="18"/>
        <end position="127"/>
    </location>
</feature>
<keyword evidence="1" id="KW-0732">Signal</keyword>
<reference evidence="2 3" key="1">
    <citation type="submission" date="2021-04" db="EMBL/GenBank/DDBJ databases">
        <authorList>
            <person name="Bliznina A."/>
        </authorList>
    </citation>
    <scope>NUCLEOTIDE SEQUENCE [LARGE SCALE GENOMIC DNA]</scope>
</reference>
<evidence type="ECO:0000256" key="1">
    <source>
        <dbReference type="SAM" id="SignalP"/>
    </source>
</evidence>
<keyword evidence="3" id="KW-1185">Reference proteome</keyword>
<sequence length="127" mass="14376">MQIGIVTFATLLSFAKAMNSCNLWTRKIARTERQKWNLSGSRPQKKNCLKTYGSSEMTADVFFCSDVCIIPDGFACNPNPGYGRDICGIDSYCDTTERICKALYFDESSFSSSSFDDFFYPDIIQFD</sequence>
<gene>
    <name evidence="2" type="ORF">OKIOD_LOCUS15289</name>
</gene>
<dbReference type="Proteomes" id="UP001158576">
    <property type="component" value="Chromosome 2"/>
</dbReference>
<organism evidence="2 3">
    <name type="scientific">Oikopleura dioica</name>
    <name type="common">Tunicate</name>
    <dbReference type="NCBI Taxonomy" id="34765"/>
    <lineage>
        <taxon>Eukaryota</taxon>
        <taxon>Metazoa</taxon>
        <taxon>Chordata</taxon>
        <taxon>Tunicata</taxon>
        <taxon>Appendicularia</taxon>
        <taxon>Copelata</taxon>
        <taxon>Oikopleuridae</taxon>
        <taxon>Oikopleura</taxon>
    </lineage>
</organism>
<protein>
    <submittedName>
        <fullName evidence="2">Oidioi.mRNA.OKI2018_I69.chr2.g6524.t1.cds</fullName>
    </submittedName>
</protein>